<comment type="caution">
    <text evidence="6">The sequence shown here is derived from an EMBL/GenBank/DDBJ whole genome shotgun (WGS) entry which is preliminary data.</text>
</comment>
<evidence type="ECO:0000313" key="7">
    <source>
        <dbReference type="Proteomes" id="UP000780801"/>
    </source>
</evidence>
<feature type="region of interest" description="Disordered" evidence="5">
    <location>
        <begin position="36"/>
        <end position="65"/>
    </location>
</feature>
<dbReference type="InterPro" id="IPR001611">
    <property type="entry name" value="Leu-rich_rpt"/>
</dbReference>
<dbReference type="InterPro" id="IPR032675">
    <property type="entry name" value="LRR_dom_sf"/>
</dbReference>
<sequence length="470" mass="50927">MRSNQQQQQQRNLTIKQVFNIGVAYLRYCFARAEDIDDDDSSDNADDEDNTFSESIDDIDDDPPIQVQIPTVTVTPSVDATTSISAIQVTNTAAPPSIPDIIKPGTASPECVVIADLYKATGPWRFVPDTVNCCNTEYPNSAAIKCNPNGQIVYIFLAGQGLTGPLQYLLLSYNGITGTIPASLGSIPLYILDLSHNRLEGSLPAAAEKWTALSTLNLEQNGLSGLLPGWVTTLPNLHSLALGQNFFITGDLPQAFSFNVEPTFNLTTGTVVPSTPTFPASVGPANYTPPASIFLEAFTHLPKLRQLKLDSLNIVGGFPASWEQKMINLTKLDLSNNSMQGLIPGYFDQYRGLKTLLLDRNEFGGVIPSLDSLKSLTILDMSYNQLSGSLPTWAAGLNITTLNLSNNLLSGPLPMDNHRIWRAFRPAFNMTLPDIKVKQTHNGAHSLSTSLTIINALVTMMGVVSTALIL</sequence>
<keyword evidence="3" id="KW-0732">Signal</keyword>
<dbReference type="Gene3D" id="3.80.10.10">
    <property type="entry name" value="Ribonuclease Inhibitor"/>
    <property type="match status" value="2"/>
</dbReference>
<keyword evidence="2" id="KW-0433">Leucine-rich repeat</keyword>
<evidence type="ECO:0000256" key="4">
    <source>
        <dbReference type="ARBA" id="ARBA00022737"/>
    </source>
</evidence>
<dbReference type="EMBL" id="JAABOA010000187">
    <property type="protein sequence ID" value="KAF9585417.1"/>
    <property type="molecule type" value="Genomic_DNA"/>
</dbReference>
<evidence type="ECO:0008006" key="8">
    <source>
        <dbReference type="Google" id="ProtNLM"/>
    </source>
</evidence>
<dbReference type="Proteomes" id="UP000780801">
    <property type="component" value="Unassembled WGS sequence"/>
</dbReference>
<dbReference type="OrthoDB" id="676979at2759"/>
<dbReference type="GO" id="GO:0016020">
    <property type="term" value="C:membrane"/>
    <property type="evidence" value="ECO:0007669"/>
    <property type="project" value="UniProtKB-SubCell"/>
</dbReference>
<name>A0A9P6KHY9_9FUNG</name>
<feature type="compositionally biased region" description="Acidic residues" evidence="5">
    <location>
        <begin position="36"/>
        <end position="63"/>
    </location>
</feature>
<comment type="subcellular location">
    <subcellularLocation>
        <location evidence="1">Membrane</location>
        <topology evidence="1">Single-pass membrane protein</topology>
    </subcellularLocation>
</comment>
<dbReference type="PANTHER" id="PTHR48053:SF71">
    <property type="entry name" value="LEUCINE RICH REPEAT FAMILY PROTEIN, EXPRESSED"/>
    <property type="match status" value="1"/>
</dbReference>
<dbReference type="SUPFAM" id="SSF52058">
    <property type="entry name" value="L domain-like"/>
    <property type="match status" value="1"/>
</dbReference>
<keyword evidence="7" id="KW-1185">Reference proteome</keyword>
<proteinExistence type="predicted"/>
<gene>
    <name evidence="6" type="ORF">BGW38_002466</name>
</gene>
<keyword evidence="4" id="KW-0677">Repeat</keyword>
<evidence type="ECO:0000256" key="1">
    <source>
        <dbReference type="ARBA" id="ARBA00004167"/>
    </source>
</evidence>
<dbReference type="PANTHER" id="PTHR48053">
    <property type="entry name" value="LEUCINE RICH REPEAT FAMILY PROTEIN, EXPRESSED"/>
    <property type="match status" value="1"/>
</dbReference>
<dbReference type="Pfam" id="PF00560">
    <property type="entry name" value="LRR_1"/>
    <property type="match status" value="3"/>
</dbReference>
<dbReference type="PRINTS" id="PR00019">
    <property type="entry name" value="LEURICHRPT"/>
</dbReference>
<accession>A0A9P6KHY9</accession>
<evidence type="ECO:0000256" key="5">
    <source>
        <dbReference type="SAM" id="MobiDB-lite"/>
    </source>
</evidence>
<evidence type="ECO:0000256" key="3">
    <source>
        <dbReference type="ARBA" id="ARBA00022729"/>
    </source>
</evidence>
<dbReference type="FunFam" id="3.80.10.10:FF:000041">
    <property type="entry name" value="LRR receptor-like serine/threonine-protein kinase ERECTA"/>
    <property type="match status" value="1"/>
</dbReference>
<evidence type="ECO:0000256" key="2">
    <source>
        <dbReference type="ARBA" id="ARBA00022614"/>
    </source>
</evidence>
<dbReference type="Pfam" id="PF13855">
    <property type="entry name" value="LRR_8"/>
    <property type="match status" value="2"/>
</dbReference>
<organism evidence="6 7">
    <name type="scientific">Lunasporangiospora selenospora</name>
    <dbReference type="NCBI Taxonomy" id="979761"/>
    <lineage>
        <taxon>Eukaryota</taxon>
        <taxon>Fungi</taxon>
        <taxon>Fungi incertae sedis</taxon>
        <taxon>Mucoromycota</taxon>
        <taxon>Mortierellomycotina</taxon>
        <taxon>Mortierellomycetes</taxon>
        <taxon>Mortierellales</taxon>
        <taxon>Mortierellaceae</taxon>
        <taxon>Lunasporangiospora</taxon>
    </lineage>
</organism>
<evidence type="ECO:0000313" key="6">
    <source>
        <dbReference type="EMBL" id="KAF9585417.1"/>
    </source>
</evidence>
<protein>
    <recommendedName>
        <fullName evidence="8">L domain-like protein</fullName>
    </recommendedName>
</protein>
<dbReference type="AlphaFoldDB" id="A0A9P6KHY9"/>
<reference evidence="6" key="1">
    <citation type="journal article" date="2020" name="Fungal Divers.">
        <title>Resolving the Mortierellaceae phylogeny through synthesis of multi-gene phylogenetics and phylogenomics.</title>
        <authorList>
            <person name="Vandepol N."/>
            <person name="Liber J."/>
            <person name="Desiro A."/>
            <person name="Na H."/>
            <person name="Kennedy M."/>
            <person name="Barry K."/>
            <person name="Grigoriev I.V."/>
            <person name="Miller A.N."/>
            <person name="O'Donnell K."/>
            <person name="Stajich J.E."/>
            <person name="Bonito G."/>
        </authorList>
    </citation>
    <scope>NUCLEOTIDE SEQUENCE</scope>
    <source>
        <strain evidence="6">KOD1015</strain>
    </source>
</reference>
<dbReference type="InterPro" id="IPR051716">
    <property type="entry name" value="Plant_RL_S/T_kinase"/>
</dbReference>